<accession>A0ACB6R344</accession>
<gene>
    <name evidence="1" type="ORF">BDR25DRAFT_324203</name>
</gene>
<reference evidence="1" key="1">
    <citation type="journal article" date="2020" name="Stud. Mycol.">
        <title>101 Dothideomycetes genomes: a test case for predicting lifestyles and emergence of pathogens.</title>
        <authorList>
            <person name="Haridas S."/>
            <person name="Albert R."/>
            <person name="Binder M."/>
            <person name="Bloem J."/>
            <person name="Labutti K."/>
            <person name="Salamov A."/>
            <person name="Andreopoulos B."/>
            <person name="Baker S."/>
            <person name="Barry K."/>
            <person name="Bills G."/>
            <person name="Bluhm B."/>
            <person name="Cannon C."/>
            <person name="Castanera R."/>
            <person name="Culley D."/>
            <person name="Daum C."/>
            <person name="Ezra D."/>
            <person name="Gonzalez J."/>
            <person name="Henrissat B."/>
            <person name="Kuo A."/>
            <person name="Liang C."/>
            <person name="Lipzen A."/>
            <person name="Lutzoni F."/>
            <person name="Magnuson J."/>
            <person name="Mondo S."/>
            <person name="Nolan M."/>
            <person name="Ohm R."/>
            <person name="Pangilinan J."/>
            <person name="Park H.-J."/>
            <person name="Ramirez L."/>
            <person name="Alfaro M."/>
            <person name="Sun H."/>
            <person name="Tritt A."/>
            <person name="Yoshinaga Y."/>
            <person name="Zwiers L.-H."/>
            <person name="Turgeon B."/>
            <person name="Goodwin S."/>
            <person name="Spatafora J."/>
            <person name="Crous P."/>
            <person name="Grigoriev I."/>
        </authorList>
    </citation>
    <scope>NUCLEOTIDE SEQUENCE</scope>
    <source>
        <strain evidence="1">ATCC 200398</strain>
    </source>
</reference>
<protein>
    <submittedName>
        <fullName evidence="1">Uncharacterized protein</fullName>
    </submittedName>
</protein>
<comment type="caution">
    <text evidence="1">The sequence shown here is derived from an EMBL/GenBank/DDBJ whole genome shotgun (WGS) entry which is preliminary data.</text>
</comment>
<evidence type="ECO:0000313" key="2">
    <source>
        <dbReference type="Proteomes" id="UP000799755"/>
    </source>
</evidence>
<organism evidence="1 2">
    <name type="scientific">Lindgomyces ingoldianus</name>
    <dbReference type="NCBI Taxonomy" id="673940"/>
    <lineage>
        <taxon>Eukaryota</taxon>
        <taxon>Fungi</taxon>
        <taxon>Dikarya</taxon>
        <taxon>Ascomycota</taxon>
        <taxon>Pezizomycotina</taxon>
        <taxon>Dothideomycetes</taxon>
        <taxon>Pleosporomycetidae</taxon>
        <taxon>Pleosporales</taxon>
        <taxon>Lindgomycetaceae</taxon>
        <taxon>Lindgomyces</taxon>
    </lineage>
</organism>
<dbReference type="Proteomes" id="UP000799755">
    <property type="component" value="Unassembled WGS sequence"/>
</dbReference>
<dbReference type="EMBL" id="MU003501">
    <property type="protein sequence ID" value="KAF2472932.1"/>
    <property type="molecule type" value="Genomic_DNA"/>
</dbReference>
<sequence length="168" mass="18566">MSSIAPLTPLPSLRISTHHIPSHSLLPNCPAPSHPLYIYHNAYPPTTSPSALESHLSAISVFYCGRVRLCFGGEGNPGRVEMVVKAGDAIVIPAGVGHRLWEDLEGGFQMVGAYPKGRDWDMCYGKEGEGEGEKAKAVKDVEWFKRDPLYWDEGFVVWKYPKRGISVQ</sequence>
<evidence type="ECO:0000313" key="1">
    <source>
        <dbReference type="EMBL" id="KAF2472932.1"/>
    </source>
</evidence>
<name>A0ACB6R344_9PLEO</name>
<keyword evidence="2" id="KW-1185">Reference proteome</keyword>
<proteinExistence type="predicted"/>